<evidence type="ECO:0000256" key="3">
    <source>
        <dbReference type="ARBA" id="ARBA00022801"/>
    </source>
</evidence>
<dbReference type="InterPro" id="IPR005320">
    <property type="entry name" value="Peptidase_S51"/>
</dbReference>
<dbReference type="Pfam" id="PF03575">
    <property type="entry name" value="Peptidase_S51"/>
    <property type="match status" value="1"/>
</dbReference>
<organism evidence="6 7">
    <name type="scientific">Pseudolycoriella hygida</name>
    <dbReference type="NCBI Taxonomy" id="35572"/>
    <lineage>
        <taxon>Eukaryota</taxon>
        <taxon>Metazoa</taxon>
        <taxon>Ecdysozoa</taxon>
        <taxon>Arthropoda</taxon>
        <taxon>Hexapoda</taxon>
        <taxon>Insecta</taxon>
        <taxon>Pterygota</taxon>
        <taxon>Neoptera</taxon>
        <taxon>Endopterygota</taxon>
        <taxon>Diptera</taxon>
        <taxon>Nematocera</taxon>
        <taxon>Sciaroidea</taxon>
        <taxon>Sciaridae</taxon>
        <taxon>Pseudolycoriella</taxon>
    </lineage>
</organism>
<dbReference type="Gene3D" id="3.40.50.880">
    <property type="match status" value="1"/>
</dbReference>
<feature type="chain" id="PRO_5040163606" evidence="5">
    <location>
        <begin position="21"/>
        <end position="457"/>
    </location>
</feature>
<dbReference type="InterPro" id="IPR029062">
    <property type="entry name" value="Class_I_gatase-like"/>
</dbReference>
<keyword evidence="3" id="KW-0378">Hydrolase</keyword>
<proteinExistence type="inferred from homology"/>
<dbReference type="EMBL" id="WJQU01000001">
    <property type="protein sequence ID" value="KAJ6645247.1"/>
    <property type="molecule type" value="Genomic_DNA"/>
</dbReference>
<evidence type="ECO:0000313" key="6">
    <source>
        <dbReference type="EMBL" id="KAJ6645247.1"/>
    </source>
</evidence>
<dbReference type="SUPFAM" id="SSF52317">
    <property type="entry name" value="Class I glutamine amidotransferase-like"/>
    <property type="match status" value="1"/>
</dbReference>
<dbReference type="OrthoDB" id="4666063at2759"/>
<dbReference type="CDD" id="cd03145">
    <property type="entry name" value="GAT1_cyanophycinase"/>
    <property type="match status" value="1"/>
</dbReference>
<comment type="similarity">
    <text evidence="1">Belongs to the peptidase S51 family.</text>
</comment>
<evidence type="ECO:0000256" key="4">
    <source>
        <dbReference type="ARBA" id="ARBA00022825"/>
    </source>
</evidence>
<sequence length="457" mass="50065">MKTHLFFIVLAITSLDVLRGQRTTGKLFLLGGATSDDSSSIYNAIREATEVLHPKIAVVISAAPSLEDGLDAYFVSEPGWKSYEQLFIDYGFDPSVVYLAIDNYEGANSNTTTLGRENIEKIRSADAIFFNGGDQSRHSRAWLEDDGSDTEIMVVLRDRFSKGAVIAGTSAGMAVQGEQTFGSGTSYGYYFYNGDLKQLKVGEELADDRDPNDEYRYDENGAYVKGFGFLTDALVDTHFDARGRFGRLIVAMRSVGVVHGFGVDEDTALYIHNDVANVYGTWGVWIIDKTTETIPDAQDYFASDNIRIHYLTEGDSYNVITKEVTSTKAIVTSVDGIAYASISIFGRDQGLRSIKSLVVSNSNVSRGLSRENNPTCEVVFEKDERTRSYVSESQYTIANLLLHMGAEGLVTGTPSTETPHTTTPNITTPSTTGVASTLGTMKITITLTVSMTMLRFI</sequence>
<evidence type="ECO:0000256" key="2">
    <source>
        <dbReference type="ARBA" id="ARBA00022670"/>
    </source>
</evidence>
<gene>
    <name evidence="6" type="primary">cphE</name>
    <name evidence="6" type="ORF">Bhyg_00451</name>
</gene>
<protein>
    <submittedName>
        <fullName evidence="6">Cyanophycinase</fullName>
    </submittedName>
</protein>
<evidence type="ECO:0000256" key="1">
    <source>
        <dbReference type="ARBA" id="ARBA00006534"/>
    </source>
</evidence>
<evidence type="ECO:0000313" key="7">
    <source>
        <dbReference type="Proteomes" id="UP001151699"/>
    </source>
</evidence>
<name>A0A9Q0S4L9_9DIPT</name>
<keyword evidence="5" id="KW-0732">Signal</keyword>
<reference evidence="6" key="1">
    <citation type="submission" date="2022-07" db="EMBL/GenBank/DDBJ databases">
        <authorList>
            <person name="Trinca V."/>
            <person name="Uliana J.V.C."/>
            <person name="Torres T.T."/>
            <person name="Ward R.J."/>
            <person name="Monesi N."/>
        </authorList>
    </citation>
    <scope>NUCLEOTIDE SEQUENCE</scope>
    <source>
        <strain evidence="6">HSMRA1968</strain>
        <tissue evidence="6">Whole embryos</tissue>
    </source>
</reference>
<accession>A0A9Q0S4L9</accession>
<keyword evidence="4" id="KW-0720">Serine protease</keyword>
<dbReference type="Proteomes" id="UP001151699">
    <property type="component" value="Chromosome A"/>
</dbReference>
<dbReference type="PANTHER" id="PTHR36175:SF1">
    <property type="entry name" value="CYANOPHYCINASE"/>
    <property type="match status" value="1"/>
</dbReference>
<dbReference type="GO" id="GO:0008236">
    <property type="term" value="F:serine-type peptidase activity"/>
    <property type="evidence" value="ECO:0007669"/>
    <property type="project" value="UniProtKB-KW"/>
</dbReference>
<feature type="signal peptide" evidence="5">
    <location>
        <begin position="1"/>
        <end position="20"/>
    </location>
</feature>
<dbReference type="AlphaFoldDB" id="A0A9Q0S4L9"/>
<comment type="caution">
    <text evidence="6">The sequence shown here is derived from an EMBL/GenBank/DDBJ whole genome shotgun (WGS) entry which is preliminary data.</text>
</comment>
<dbReference type="PANTHER" id="PTHR36175">
    <property type="entry name" value="CYANOPHYCINASE"/>
    <property type="match status" value="1"/>
</dbReference>
<keyword evidence="7" id="KW-1185">Reference proteome</keyword>
<dbReference type="GO" id="GO:0006508">
    <property type="term" value="P:proteolysis"/>
    <property type="evidence" value="ECO:0007669"/>
    <property type="project" value="UniProtKB-KW"/>
</dbReference>
<evidence type="ECO:0000256" key="5">
    <source>
        <dbReference type="SAM" id="SignalP"/>
    </source>
</evidence>
<keyword evidence="2" id="KW-0645">Protease</keyword>